<protein>
    <submittedName>
        <fullName evidence="1">Glycosyltransferase involved in cell wall biosynthesis</fullName>
    </submittedName>
</protein>
<accession>A0A2P8EAL3</accession>
<organism evidence="1 2">
    <name type="scientific">Cecembia rubra</name>
    <dbReference type="NCBI Taxonomy" id="1485585"/>
    <lineage>
        <taxon>Bacteria</taxon>
        <taxon>Pseudomonadati</taxon>
        <taxon>Bacteroidota</taxon>
        <taxon>Cytophagia</taxon>
        <taxon>Cytophagales</taxon>
        <taxon>Cyclobacteriaceae</taxon>
        <taxon>Cecembia</taxon>
    </lineage>
</organism>
<dbReference type="Pfam" id="PF13692">
    <property type="entry name" value="Glyco_trans_1_4"/>
    <property type="match status" value="1"/>
</dbReference>
<evidence type="ECO:0000313" key="2">
    <source>
        <dbReference type="Proteomes" id="UP000240708"/>
    </source>
</evidence>
<dbReference type="CDD" id="cd03794">
    <property type="entry name" value="GT4_WbuB-like"/>
    <property type="match status" value="1"/>
</dbReference>
<dbReference type="AlphaFoldDB" id="A0A2P8EAL3"/>
<name>A0A2P8EAL3_9BACT</name>
<dbReference type="Gene3D" id="3.40.50.2000">
    <property type="entry name" value="Glycogen Phosphorylase B"/>
    <property type="match status" value="2"/>
</dbReference>
<proteinExistence type="predicted"/>
<gene>
    <name evidence="1" type="ORF">CLV48_102326</name>
</gene>
<dbReference type="RefSeq" id="WP_106566432.1">
    <property type="nucleotide sequence ID" value="NZ_JAUVYL010000042.1"/>
</dbReference>
<dbReference type="EMBL" id="PYGF01000002">
    <property type="protein sequence ID" value="PSL06509.1"/>
    <property type="molecule type" value="Genomic_DNA"/>
</dbReference>
<keyword evidence="2" id="KW-1185">Reference proteome</keyword>
<reference evidence="1 2" key="1">
    <citation type="submission" date="2018-03" db="EMBL/GenBank/DDBJ databases">
        <title>Genomic Encyclopedia of Archaeal and Bacterial Type Strains, Phase II (KMG-II): from individual species to whole genera.</title>
        <authorList>
            <person name="Goeker M."/>
        </authorList>
    </citation>
    <scope>NUCLEOTIDE SEQUENCE [LARGE SCALE GENOMIC DNA]</scope>
    <source>
        <strain evidence="1 2">DSM 28057</strain>
    </source>
</reference>
<sequence>MSLRRVLIITYYWPPSAGSGVQRWLKFAKYLPEYGWEPVIFTPENPDFDLKDESLLKEVKPKLEVLKFPIWEPYQIFRKLKKQKSGDTAKVLEKKKKTWIDLLGIWIRANIIIPDPRVFWVKPSVNFLLDLSKSGQFQAIITTGPPHSLHLIGLKIHQKTEIPWLADFRDPWSKWEFLETLPMINLVRKRHEKLEQKVLFNANAVTTISPCFQGELEILGNRKIELLTNGFDEEDLPNNWMEKKSKIAVTEILYTGIIDAIRNPIPFLSAMKEAFEGNRKPVKMRFVGKVSESVREYITKDPWLSVHVNLEGYVPHEKVFDFYSQSHLLLLILTDTKNAKGNIPGKLFEYMATGRPILALGDPEGDSAKILKSANAGKVFKHSDFEGIKNFLKLFEPKDTHFSAPEIQQYSRKNLTQQLAGILDRISGT</sequence>
<evidence type="ECO:0000313" key="1">
    <source>
        <dbReference type="EMBL" id="PSL06509.1"/>
    </source>
</evidence>
<dbReference type="GO" id="GO:0016740">
    <property type="term" value="F:transferase activity"/>
    <property type="evidence" value="ECO:0007669"/>
    <property type="project" value="UniProtKB-KW"/>
</dbReference>
<dbReference type="OrthoDB" id="9794575at2"/>
<keyword evidence="1" id="KW-0808">Transferase</keyword>
<dbReference type="Proteomes" id="UP000240708">
    <property type="component" value="Unassembled WGS sequence"/>
</dbReference>
<comment type="caution">
    <text evidence="1">The sequence shown here is derived from an EMBL/GenBank/DDBJ whole genome shotgun (WGS) entry which is preliminary data.</text>
</comment>
<dbReference type="SUPFAM" id="SSF53756">
    <property type="entry name" value="UDP-Glycosyltransferase/glycogen phosphorylase"/>
    <property type="match status" value="1"/>
</dbReference>